<dbReference type="InterPro" id="IPR036390">
    <property type="entry name" value="WH_DNA-bd_sf"/>
</dbReference>
<evidence type="ECO:0000256" key="1">
    <source>
        <dbReference type="ARBA" id="ARBA00023015"/>
    </source>
</evidence>
<keyword evidence="2" id="KW-0238">DNA-binding</keyword>
<dbReference type="OrthoDB" id="3460651at2"/>
<dbReference type="InterPro" id="IPR000835">
    <property type="entry name" value="HTH_MarR-typ"/>
</dbReference>
<dbReference type="RefSeq" id="WP_131296785.1">
    <property type="nucleotide sequence ID" value="NZ_SJKA01000033.1"/>
</dbReference>
<dbReference type="CDD" id="cd00090">
    <property type="entry name" value="HTH_ARSR"/>
    <property type="match status" value="1"/>
</dbReference>
<dbReference type="Pfam" id="PF12802">
    <property type="entry name" value="MarR_2"/>
    <property type="match status" value="1"/>
</dbReference>
<dbReference type="InterPro" id="IPR051011">
    <property type="entry name" value="Metal_resp_trans_reg"/>
</dbReference>
<sequence>MFVVPSLFTLSSSTPLTDSDPMVVYRATNQRAMWSDATVPGGAGLLSPHRLRYLRAIGPGQSTTALAERFGVSPSAANQALRAMAAQGLVRPRRDGRAVIYERTPLGDQLAE</sequence>
<keyword evidence="3" id="KW-0804">Transcription</keyword>
<accession>A0A4R0HUJ5</accession>
<evidence type="ECO:0000313" key="6">
    <source>
        <dbReference type="Proteomes" id="UP000292695"/>
    </source>
</evidence>
<evidence type="ECO:0000256" key="2">
    <source>
        <dbReference type="ARBA" id="ARBA00023125"/>
    </source>
</evidence>
<proteinExistence type="predicted"/>
<dbReference type="PANTHER" id="PTHR43132">
    <property type="entry name" value="ARSENICAL RESISTANCE OPERON REPRESSOR ARSR-RELATED"/>
    <property type="match status" value="1"/>
</dbReference>
<name>A0A4R0HUJ5_9ACTN</name>
<organism evidence="5 6">
    <name type="scientific">Kribbella sindirgiensis</name>
    <dbReference type="NCBI Taxonomy" id="1124744"/>
    <lineage>
        <taxon>Bacteria</taxon>
        <taxon>Bacillati</taxon>
        <taxon>Actinomycetota</taxon>
        <taxon>Actinomycetes</taxon>
        <taxon>Propionibacteriales</taxon>
        <taxon>Kribbellaceae</taxon>
        <taxon>Kribbella</taxon>
    </lineage>
</organism>
<dbReference type="Gene3D" id="1.10.10.10">
    <property type="entry name" value="Winged helix-like DNA-binding domain superfamily/Winged helix DNA-binding domain"/>
    <property type="match status" value="1"/>
</dbReference>
<evidence type="ECO:0000313" key="5">
    <source>
        <dbReference type="EMBL" id="TCC15468.1"/>
    </source>
</evidence>
<gene>
    <name evidence="5" type="ORF">E0H50_41745</name>
</gene>
<dbReference type="GO" id="GO:0003700">
    <property type="term" value="F:DNA-binding transcription factor activity"/>
    <property type="evidence" value="ECO:0007669"/>
    <property type="project" value="InterPro"/>
</dbReference>
<protein>
    <submittedName>
        <fullName evidence="5">ArsR family transcriptional regulator</fullName>
    </submittedName>
</protein>
<dbReference type="SMART" id="SM00418">
    <property type="entry name" value="HTH_ARSR"/>
    <property type="match status" value="1"/>
</dbReference>
<dbReference type="Proteomes" id="UP000292695">
    <property type="component" value="Unassembled WGS sequence"/>
</dbReference>
<dbReference type="SUPFAM" id="SSF46785">
    <property type="entry name" value="Winged helix' DNA-binding domain"/>
    <property type="match status" value="1"/>
</dbReference>
<keyword evidence="6" id="KW-1185">Reference proteome</keyword>
<dbReference type="AlphaFoldDB" id="A0A4R0HUJ5"/>
<reference evidence="5 6" key="1">
    <citation type="submission" date="2019-02" db="EMBL/GenBank/DDBJ databases">
        <title>Kribbella capetownensis sp. nov. and Kribbella speibonae sp. nov., isolated from soil.</title>
        <authorList>
            <person name="Curtis S.M."/>
            <person name="Norton I."/>
            <person name="Everest G.J."/>
            <person name="Meyers P.R."/>
        </authorList>
    </citation>
    <scope>NUCLEOTIDE SEQUENCE [LARGE SCALE GENOMIC DNA]</scope>
    <source>
        <strain evidence="5 6">DSM 27082</strain>
    </source>
</reference>
<dbReference type="InterPro" id="IPR036388">
    <property type="entry name" value="WH-like_DNA-bd_sf"/>
</dbReference>
<feature type="domain" description="HTH arsR-type" evidence="4">
    <location>
        <begin position="44"/>
        <end position="112"/>
    </location>
</feature>
<evidence type="ECO:0000259" key="4">
    <source>
        <dbReference type="SMART" id="SM00418"/>
    </source>
</evidence>
<dbReference type="PANTHER" id="PTHR43132:SF2">
    <property type="entry name" value="ARSENICAL RESISTANCE OPERON REPRESSOR ARSR-RELATED"/>
    <property type="match status" value="1"/>
</dbReference>
<dbReference type="GO" id="GO:0003677">
    <property type="term" value="F:DNA binding"/>
    <property type="evidence" value="ECO:0007669"/>
    <property type="project" value="UniProtKB-KW"/>
</dbReference>
<evidence type="ECO:0000256" key="3">
    <source>
        <dbReference type="ARBA" id="ARBA00023163"/>
    </source>
</evidence>
<dbReference type="InterPro" id="IPR001845">
    <property type="entry name" value="HTH_ArsR_DNA-bd_dom"/>
</dbReference>
<keyword evidence="1" id="KW-0805">Transcription regulation</keyword>
<dbReference type="EMBL" id="SJKA01000033">
    <property type="protein sequence ID" value="TCC15468.1"/>
    <property type="molecule type" value="Genomic_DNA"/>
</dbReference>
<comment type="caution">
    <text evidence="5">The sequence shown here is derived from an EMBL/GenBank/DDBJ whole genome shotgun (WGS) entry which is preliminary data.</text>
</comment>
<dbReference type="InterPro" id="IPR011991">
    <property type="entry name" value="ArsR-like_HTH"/>
</dbReference>